<protein>
    <recommendedName>
        <fullName evidence="5">Glycerophosphocholine acyltransferase 1</fullName>
    </recommendedName>
</protein>
<name>A0ABR3Q100_9TREE</name>
<feature type="transmembrane region" description="Helical" evidence="2">
    <location>
        <begin position="78"/>
        <end position="99"/>
    </location>
</feature>
<feature type="region of interest" description="Disordered" evidence="1">
    <location>
        <begin position="1"/>
        <end position="31"/>
    </location>
</feature>
<evidence type="ECO:0008006" key="5">
    <source>
        <dbReference type="Google" id="ProtNLM"/>
    </source>
</evidence>
<dbReference type="EMBL" id="JBBXJM010000004">
    <property type="protein sequence ID" value="KAL1408389.1"/>
    <property type="molecule type" value="Genomic_DNA"/>
</dbReference>
<organism evidence="3 4">
    <name type="scientific">Vanrija albida</name>
    <dbReference type="NCBI Taxonomy" id="181172"/>
    <lineage>
        <taxon>Eukaryota</taxon>
        <taxon>Fungi</taxon>
        <taxon>Dikarya</taxon>
        <taxon>Basidiomycota</taxon>
        <taxon>Agaricomycotina</taxon>
        <taxon>Tremellomycetes</taxon>
        <taxon>Trichosporonales</taxon>
        <taxon>Trichosporonaceae</taxon>
        <taxon>Vanrija</taxon>
    </lineage>
</organism>
<accession>A0ABR3Q100</accession>
<evidence type="ECO:0000313" key="4">
    <source>
        <dbReference type="Proteomes" id="UP001565368"/>
    </source>
</evidence>
<dbReference type="RefSeq" id="XP_069208333.1">
    <property type="nucleotide sequence ID" value="XM_069353691.1"/>
</dbReference>
<keyword evidence="2" id="KW-1133">Transmembrane helix</keyword>
<proteinExistence type="predicted"/>
<dbReference type="GeneID" id="95986244"/>
<evidence type="ECO:0000256" key="2">
    <source>
        <dbReference type="SAM" id="Phobius"/>
    </source>
</evidence>
<feature type="transmembrane region" description="Helical" evidence="2">
    <location>
        <begin position="111"/>
        <end position="128"/>
    </location>
</feature>
<evidence type="ECO:0000313" key="3">
    <source>
        <dbReference type="EMBL" id="KAL1408389.1"/>
    </source>
</evidence>
<evidence type="ECO:0000256" key="1">
    <source>
        <dbReference type="SAM" id="MobiDB-lite"/>
    </source>
</evidence>
<keyword evidence="2" id="KW-0472">Membrane</keyword>
<gene>
    <name evidence="3" type="ORF">Q8F55_005201</name>
</gene>
<feature type="compositionally biased region" description="Basic residues" evidence="1">
    <location>
        <begin position="1"/>
        <end position="11"/>
    </location>
</feature>
<sequence>MPKATARRRAAAPKPAKKSDDESPITTEEQEAEIAAMRRRNEIAKRKQEQGLDTLVILSAVICVHTAFSNYTERTMPLLYLLPASQAFLLLYSLTPGWIPPLREASERAHGNYVAIQLFLFTIGFFAIQHSNPELPDFVKLALPELAAGAVEIQRRGQKDTQARIAKLDELKYDLKGA</sequence>
<keyword evidence="4" id="KW-1185">Reference proteome</keyword>
<comment type="caution">
    <text evidence="3">The sequence shown here is derived from an EMBL/GenBank/DDBJ whole genome shotgun (WGS) entry which is preliminary data.</text>
</comment>
<keyword evidence="2" id="KW-0812">Transmembrane</keyword>
<dbReference type="Proteomes" id="UP001565368">
    <property type="component" value="Unassembled WGS sequence"/>
</dbReference>
<reference evidence="3 4" key="1">
    <citation type="submission" date="2023-08" db="EMBL/GenBank/DDBJ databases">
        <title>Annotated Genome Sequence of Vanrija albida AlHP1.</title>
        <authorList>
            <person name="Herzog R."/>
        </authorList>
    </citation>
    <scope>NUCLEOTIDE SEQUENCE [LARGE SCALE GENOMIC DNA]</scope>
    <source>
        <strain evidence="3 4">AlHP1</strain>
    </source>
</reference>